<protein>
    <submittedName>
        <fullName evidence="1">AlNc14C26G2551 protein</fullName>
    </submittedName>
</protein>
<name>F0W6R5_9STRA</name>
<dbReference type="EMBL" id="FR824071">
    <property type="protein sequence ID" value="CCA16810.1"/>
    <property type="molecule type" value="Genomic_DNA"/>
</dbReference>
<dbReference type="HOGENOM" id="CLU_951286_0_0_1"/>
<evidence type="ECO:0000313" key="1">
    <source>
        <dbReference type="EMBL" id="CCA16810.1"/>
    </source>
</evidence>
<accession>F0W6R5</accession>
<sequence length="347" mass="39723">MSRRRFSGKLSESAVTHLGMEGSLDMESLHCLTFKSPSKNRGLCYKCMLGKTNNRPRFVSNLSKYFSMVLTNSDEDQKCKECKKVELLGPKECLKYLKEHTMKLELYQQPPASQYTDELMGTCIVLYHSINPSQTLAQNFGKKCITCIQRVLHTTVNHFLTTKNSISIDTSEHTAKISFNDIKDCHKLHLCQRIQLVPKSFCSEHKAFKPTAMSQSQNPFISHTFTKTLTPVGIWPPNNRPTASHEEKSSTRVSTIALVEFQSEVPGLKKCVSCLLQHTKIYFVFISNEASFGYVRMRQAPSQVLKRCFDELCIVFSYNEARYQIERPHGLQQCTAYDFELLKDDVK</sequence>
<dbReference type="AlphaFoldDB" id="F0W6R5"/>
<reference evidence="1" key="2">
    <citation type="submission" date="2011-02" db="EMBL/GenBank/DDBJ databases">
        <authorList>
            <person name="MacLean D."/>
        </authorList>
    </citation>
    <scope>NUCLEOTIDE SEQUENCE</scope>
</reference>
<gene>
    <name evidence="1" type="primary">AlNc14C26G2551</name>
    <name evidence="1" type="ORF">ALNC14_029530</name>
</gene>
<reference evidence="1" key="1">
    <citation type="journal article" date="2011" name="PLoS Biol.">
        <title>Gene gain and loss during evolution of obligate parasitism in the white rust pathogen of Arabidopsis thaliana.</title>
        <authorList>
            <person name="Kemen E."/>
            <person name="Gardiner A."/>
            <person name="Schultz-Larsen T."/>
            <person name="Kemen A.C."/>
            <person name="Balmuth A.L."/>
            <person name="Robert-Seilaniantz A."/>
            <person name="Bailey K."/>
            <person name="Holub E."/>
            <person name="Studholme D.J."/>
            <person name="Maclean D."/>
            <person name="Jones J.D."/>
        </authorList>
    </citation>
    <scope>NUCLEOTIDE SEQUENCE</scope>
</reference>
<proteinExistence type="predicted"/>
<organism evidence="1">
    <name type="scientific">Albugo laibachii Nc14</name>
    <dbReference type="NCBI Taxonomy" id="890382"/>
    <lineage>
        <taxon>Eukaryota</taxon>
        <taxon>Sar</taxon>
        <taxon>Stramenopiles</taxon>
        <taxon>Oomycota</taxon>
        <taxon>Peronosporomycetes</taxon>
        <taxon>Albuginales</taxon>
        <taxon>Albuginaceae</taxon>
        <taxon>Albugo</taxon>
    </lineage>
</organism>